<feature type="signal peptide" evidence="1">
    <location>
        <begin position="1"/>
        <end position="29"/>
    </location>
</feature>
<organism evidence="2 3">
    <name type="scientific">Clonostachys chloroleuca</name>
    <dbReference type="NCBI Taxonomy" id="1926264"/>
    <lineage>
        <taxon>Eukaryota</taxon>
        <taxon>Fungi</taxon>
        <taxon>Dikarya</taxon>
        <taxon>Ascomycota</taxon>
        <taxon>Pezizomycotina</taxon>
        <taxon>Sordariomycetes</taxon>
        <taxon>Hypocreomycetidae</taxon>
        <taxon>Hypocreales</taxon>
        <taxon>Bionectriaceae</taxon>
        <taxon>Clonostachys</taxon>
    </lineage>
</organism>
<feature type="chain" id="PRO_5041402475" evidence="1">
    <location>
        <begin position="30"/>
        <end position="79"/>
    </location>
</feature>
<dbReference type="Proteomes" id="UP001160390">
    <property type="component" value="Unassembled WGS sequence"/>
</dbReference>
<comment type="caution">
    <text evidence="2">The sequence shown here is derived from an EMBL/GenBank/DDBJ whole genome shotgun (WGS) entry which is preliminary data.</text>
</comment>
<evidence type="ECO:0000313" key="3">
    <source>
        <dbReference type="Proteomes" id="UP001160390"/>
    </source>
</evidence>
<sequence length="79" mass="8645">MIGLSLFMKQSKLFLVVLLGLFGVEYAFCNGTSVDENWGEVESDAGDEVAAGAHTVKKFEGAVKMREISKFTDIVLLSR</sequence>
<evidence type="ECO:0000313" key="2">
    <source>
        <dbReference type="EMBL" id="CAI6021909.1"/>
    </source>
</evidence>
<dbReference type="EMBL" id="CABFNP030000459">
    <property type="protein sequence ID" value="CAI6021909.1"/>
    <property type="molecule type" value="Genomic_DNA"/>
</dbReference>
<reference evidence="2" key="1">
    <citation type="submission" date="2023-01" db="EMBL/GenBank/DDBJ databases">
        <authorList>
            <person name="Piombo E."/>
        </authorList>
    </citation>
    <scope>NUCLEOTIDE SEQUENCE</scope>
</reference>
<keyword evidence="3" id="KW-1185">Reference proteome</keyword>
<keyword evidence="1" id="KW-0732">Signal</keyword>
<dbReference type="AlphaFoldDB" id="A0AA35LQ17"/>
<proteinExistence type="predicted"/>
<protein>
    <submittedName>
        <fullName evidence="2">Uncharacterized protein</fullName>
    </submittedName>
</protein>
<accession>A0AA35LQ17</accession>
<name>A0AA35LQ17_9HYPO</name>
<gene>
    <name evidence="2" type="ORF">CCHLO57077_00013403</name>
</gene>
<evidence type="ECO:0000256" key="1">
    <source>
        <dbReference type="SAM" id="SignalP"/>
    </source>
</evidence>